<comment type="caution">
    <text evidence="1">The sequence shown here is derived from an EMBL/GenBank/DDBJ whole genome shotgun (WGS) entry which is preliminary data.</text>
</comment>
<name>A0A815JPZ6_9BILA</name>
<dbReference type="AlphaFoldDB" id="A0A815JPZ6"/>
<sequence length="182" mass="21326">MNYIIENTTVTTLNTSNLNVQSYEINLLSSTHSLVEQQNLDMNNNNQSYQAHKKNNKLCYGNRKILFAKRRVHCQQEKLIINQTNHLNHHIIKTDGNDRDNVQTEEEQQIQTCSLNDQRVSRLSNKRKYHELNQDETQLDLLFSQLTISQENLRKKKRLTRSSTSSFMLPLRTCIVTCAKSF</sequence>
<reference evidence="1" key="1">
    <citation type="submission" date="2021-02" db="EMBL/GenBank/DDBJ databases">
        <authorList>
            <person name="Nowell W R."/>
        </authorList>
    </citation>
    <scope>NUCLEOTIDE SEQUENCE</scope>
</reference>
<organism evidence="1 3">
    <name type="scientific">Adineta steineri</name>
    <dbReference type="NCBI Taxonomy" id="433720"/>
    <lineage>
        <taxon>Eukaryota</taxon>
        <taxon>Metazoa</taxon>
        <taxon>Spiralia</taxon>
        <taxon>Gnathifera</taxon>
        <taxon>Rotifera</taxon>
        <taxon>Eurotatoria</taxon>
        <taxon>Bdelloidea</taxon>
        <taxon>Adinetida</taxon>
        <taxon>Adinetidae</taxon>
        <taxon>Adineta</taxon>
    </lineage>
</organism>
<dbReference type="Proteomes" id="UP000663860">
    <property type="component" value="Unassembled WGS sequence"/>
</dbReference>
<evidence type="ECO:0000313" key="2">
    <source>
        <dbReference type="EMBL" id="CAF3865409.1"/>
    </source>
</evidence>
<accession>A0A815JPZ6</accession>
<dbReference type="EMBL" id="CAJNOE010001087">
    <property type="protein sequence ID" value="CAF1385271.1"/>
    <property type="molecule type" value="Genomic_DNA"/>
</dbReference>
<evidence type="ECO:0000313" key="1">
    <source>
        <dbReference type="EMBL" id="CAF1385271.1"/>
    </source>
</evidence>
<dbReference type="EMBL" id="CAJOBB010001495">
    <property type="protein sequence ID" value="CAF3865409.1"/>
    <property type="molecule type" value="Genomic_DNA"/>
</dbReference>
<proteinExistence type="predicted"/>
<protein>
    <submittedName>
        <fullName evidence="1">Uncharacterized protein</fullName>
    </submittedName>
</protein>
<dbReference type="Proteomes" id="UP000663868">
    <property type="component" value="Unassembled WGS sequence"/>
</dbReference>
<evidence type="ECO:0000313" key="3">
    <source>
        <dbReference type="Proteomes" id="UP000663860"/>
    </source>
</evidence>
<gene>
    <name evidence="1" type="ORF">IZO911_LOCUS38645</name>
    <name evidence="2" type="ORF">KXQ929_LOCUS20897</name>
</gene>